<keyword evidence="1" id="KW-1133">Transmembrane helix</keyword>
<proteinExistence type="predicted"/>
<dbReference type="EMBL" id="CP055900">
    <property type="protein sequence ID" value="QKX58892.1"/>
    <property type="molecule type" value="Genomic_DNA"/>
</dbReference>
<reference evidence="3" key="1">
    <citation type="submission" date="2020-06" db="EMBL/GenBank/DDBJ databases">
        <title>A chromosome-scale genome assembly of Talaromyces rugulosus W13939.</title>
        <authorList>
            <person name="Wang B."/>
            <person name="Guo L."/>
            <person name="Ye K."/>
            <person name="Wang L."/>
        </authorList>
    </citation>
    <scope>NUCLEOTIDE SEQUENCE [LARGE SCALE GENOMIC DNA]</scope>
    <source>
        <strain evidence="3">W13939</strain>
    </source>
</reference>
<sequence length="381" mass="43473">MAQITETLFPSSATSGIETWEIWKKCELVNALWPHVSMHPDNLAEGDYAAFFYYIGKMVQNFHSHRMGFASQDFGSILRIVQTLRENQSLTLEQMTAEVKRSYLNVSDSAVCRSIELAIRLWLCLNVYAQDGQTVGTITPRDTRVYWNKNEQLGRMVESQFPEDRGNVAIGTSQFQIDTFFTLANLKAICRLRIRWTNNLRDHLRIEGRRGRRILSVYQHKVCLVNHHLDPQSFIPKPVLSEAIRTLDILLPLGDATTERLLAQSGVSMCGPFEARRMHDLDEFKYWRNNLAQLLEILNGPPESFSQTLLDTRNIAQWATVWIAVFGIFLLTIVFGVLATVYSIKQYRLAAVSYEISVKSFQLSLAVACQQKTAPLPGFCD</sequence>
<evidence type="ECO:0000313" key="2">
    <source>
        <dbReference type="EMBL" id="QKX58892.1"/>
    </source>
</evidence>
<dbReference type="KEGG" id="trg:TRUGW13939_06020"/>
<dbReference type="Proteomes" id="UP000509510">
    <property type="component" value="Chromosome III"/>
</dbReference>
<dbReference type="AlphaFoldDB" id="A0A7H8QXT9"/>
<evidence type="ECO:0000256" key="1">
    <source>
        <dbReference type="SAM" id="Phobius"/>
    </source>
</evidence>
<keyword evidence="3" id="KW-1185">Reference proteome</keyword>
<dbReference type="GeneID" id="55993516"/>
<protein>
    <submittedName>
        <fullName evidence="2">Uncharacterized protein</fullName>
    </submittedName>
</protein>
<accession>A0A7H8QXT9</accession>
<keyword evidence="1" id="KW-0472">Membrane</keyword>
<gene>
    <name evidence="2" type="ORF">TRUGW13939_06020</name>
</gene>
<evidence type="ECO:0000313" key="3">
    <source>
        <dbReference type="Proteomes" id="UP000509510"/>
    </source>
</evidence>
<keyword evidence="1" id="KW-0812">Transmembrane</keyword>
<dbReference type="RefSeq" id="XP_035345070.1">
    <property type="nucleotide sequence ID" value="XM_035489177.1"/>
</dbReference>
<dbReference type="OrthoDB" id="5428890at2759"/>
<feature type="transmembrane region" description="Helical" evidence="1">
    <location>
        <begin position="321"/>
        <end position="344"/>
    </location>
</feature>
<name>A0A7H8QXT9_TALRU</name>
<organism evidence="2 3">
    <name type="scientific">Talaromyces rugulosus</name>
    <name type="common">Penicillium rugulosum</name>
    <dbReference type="NCBI Taxonomy" id="121627"/>
    <lineage>
        <taxon>Eukaryota</taxon>
        <taxon>Fungi</taxon>
        <taxon>Dikarya</taxon>
        <taxon>Ascomycota</taxon>
        <taxon>Pezizomycotina</taxon>
        <taxon>Eurotiomycetes</taxon>
        <taxon>Eurotiomycetidae</taxon>
        <taxon>Eurotiales</taxon>
        <taxon>Trichocomaceae</taxon>
        <taxon>Talaromyces</taxon>
        <taxon>Talaromyces sect. Islandici</taxon>
    </lineage>
</organism>